<dbReference type="EMBL" id="JACIEZ010000009">
    <property type="protein sequence ID" value="MBB4066394.1"/>
    <property type="molecule type" value="Genomic_DNA"/>
</dbReference>
<keyword evidence="1 5" id="KW-0436">Ligase</keyword>
<accession>A0A7W6J7T5</accession>
<dbReference type="Pfam" id="PF00152">
    <property type="entry name" value="tRNA-synt_2"/>
    <property type="match status" value="1"/>
</dbReference>
<dbReference type="RefSeq" id="WP_183367669.1">
    <property type="nucleotide sequence ID" value="NZ_JACIEZ010000009.1"/>
</dbReference>
<keyword evidence="5" id="KW-0030">Aminoacyl-tRNA synthetase</keyword>
<organism evidence="5 6">
    <name type="scientific">Gellertiella hungarica</name>
    <dbReference type="NCBI Taxonomy" id="1572859"/>
    <lineage>
        <taxon>Bacteria</taxon>
        <taxon>Pseudomonadati</taxon>
        <taxon>Pseudomonadota</taxon>
        <taxon>Alphaproteobacteria</taxon>
        <taxon>Hyphomicrobiales</taxon>
        <taxon>Rhizobiaceae</taxon>
        <taxon>Gellertiella</taxon>
    </lineage>
</organism>
<evidence type="ECO:0000256" key="1">
    <source>
        <dbReference type="ARBA" id="ARBA00022598"/>
    </source>
</evidence>
<gene>
    <name evidence="5" type="ORF">GGR23_003609</name>
</gene>
<dbReference type="NCBIfam" id="NF006828">
    <property type="entry name" value="PRK09350.1"/>
    <property type="match status" value="1"/>
</dbReference>
<dbReference type="NCBIfam" id="TIGR00462">
    <property type="entry name" value="genX"/>
    <property type="match status" value="1"/>
</dbReference>
<evidence type="ECO:0000256" key="2">
    <source>
        <dbReference type="ARBA" id="ARBA00022741"/>
    </source>
</evidence>
<reference evidence="5 6" key="1">
    <citation type="submission" date="2020-08" db="EMBL/GenBank/DDBJ databases">
        <title>Genomic Encyclopedia of Type Strains, Phase IV (KMG-IV): sequencing the most valuable type-strain genomes for metagenomic binning, comparative biology and taxonomic classification.</title>
        <authorList>
            <person name="Goeker M."/>
        </authorList>
    </citation>
    <scope>NUCLEOTIDE SEQUENCE [LARGE SCALE GENOMIC DNA]</scope>
    <source>
        <strain evidence="5 6">DSM 29853</strain>
    </source>
</reference>
<keyword evidence="6" id="KW-1185">Reference proteome</keyword>
<evidence type="ECO:0000259" key="4">
    <source>
        <dbReference type="PROSITE" id="PS50862"/>
    </source>
</evidence>
<dbReference type="Gene3D" id="3.30.930.10">
    <property type="entry name" value="Bira Bifunctional Protein, Domain 2"/>
    <property type="match status" value="1"/>
</dbReference>
<dbReference type="InterPro" id="IPR004364">
    <property type="entry name" value="Aa-tRNA-synt_II"/>
</dbReference>
<dbReference type="GO" id="GO:0005829">
    <property type="term" value="C:cytosol"/>
    <property type="evidence" value="ECO:0007669"/>
    <property type="project" value="TreeGrafter"/>
</dbReference>
<dbReference type="InterPro" id="IPR004525">
    <property type="entry name" value="EpmA"/>
</dbReference>
<dbReference type="GO" id="GO:0000049">
    <property type="term" value="F:tRNA binding"/>
    <property type="evidence" value="ECO:0007669"/>
    <property type="project" value="TreeGrafter"/>
</dbReference>
<dbReference type="Proteomes" id="UP000528286">
    <property type="component" value="Unassembled WGS sequence"/>
</dbReference>
<dbReference type="InterPro" id="IPR018149">
    <property type="entry name" value="Lys-tRNA-synth_II_C"/>
</dbReference>
<dbReference type="PANTHER" id="PTHR42918:SF6">
    <property type="entry name" value="ELONGATION FACTOR P--(R)-BETA-LYSINE LIGASE"/>
    <property type="match status" value="1"/>
</dbReference>
<evidence type="ECO:0000256" key="3">
    <source>
        <dbReference type="ARBA" id="ARBA00022840"/>
    </source>
</evidence>
<keyword evidence="3" id="KW-0067">ATP-binding</keyword>
<comment type="caution">
    <text evidence="5">The sequence shown here is derived from an EMBL/GenBank/DDBJ whole genome shotgun (WGS) entry which is preliminary data.</text>
</comment>
<dbReference type="EC" id="6.1.1.6" evidence="5"/>
<dbReference type="PANTHER" id="PTHR42918">
    <property type="entry name" value="LYSYL-TRNA SYNTHETASE"/>
    <property type="match status" value="1"/>
</dbReference>
<dbReference type="AlphaFoldDB" id="A0A7W6J7T5"/>
<proteinExistence type="predicted"/>
<dbReference type="GO" id="GO:0006430">
    <property type="term" value="P:lysyl-tRNA aminoacylation"/>
    <property type="evidence" value="ECO:0007669"/>
    <property type="project" value="InterPro"/>
</dbReference>
<evidence type="ECO:0000313" key="5">
    <source>
        <dbReference type="EMBL" id="MBB4066394.1"/>
    </source>
</evidence>
<sequence>MAAIPHRPSPWWTPDVHRDRRPFLLGRNAIQAAFRGYFARHDFIEVDTATLQVSPGNEAHLHAFGTEAIDHAGGRHPLFLHTSPEFACKKILAAGEPRIACFAHVYRNRERGPLHHPEFTMLEWYRAGETYHVLMEDCAALLRLAAETTGTTLFSWRGETCDPFLEPERLSVAEAFQRFAGIDLLATASASGETDRDALARALAAAGIRHAADDTWADLYSRVLVERIEPKLGFGRPTILYGYPVSEAALARRSAEDPRVAERFELYACGVELANAFGELTDPVEQRRRFEAEMAEKRRVYGEEYPLDEDFLAALSIMPDASGIALGFDRLVMLATGATRIEQVLWAPVAEV</sequence>
<dbReference type="GO" id="GO:0005524">
    <property type="term" value="F:ATP binding"/>
    <property type="evidence" value="ECO:0007669"/>
    <property type="project" value="UniProtKB-KW"/>
</dbReference>
<dbReference type="PRINTS" id="PR00982">
    <property type="entry name" value="TRNASYNTHLYS"/>
</dbReference>
<feature type="domain" description="Aminoacyl-transfer RNA synthetases class-II family profile" evidence="4">
    <location>
        <begin position="27"/>
        <end position="348"/>
    </location>
</feature>
<dbReference type="InterPro" id="IPR006195">
    <property type="entry name" value="aa-tRNA-synth_II"/>
</dbReference>
<dbReference type="SUPFAM" id="SSF55681">
    <property type="entry name" value="Class II aaRS and biotin synthetases"/>
    <property type="match status" value="1"/>
</dbReference>
<dbReference type="InterPro" id="IPR045864">
    <property type="entry name" value="aa-tRNA-synth_II/BPL/LPL"/>
</dbReference>
<name>A0A7W6J7T5_9HYPH</name>
<evidence type="ECO:0000313" key="6">
    <source>
        <dbReference type="Proteomes" id="UP000528286"/>
    </source>
</evidence>
<dbReference type="PROSITE" id="PS50862">
    <property type="entry name" value="AA_TRNA_LIGASE_II"/>
    <property type="match status" value="1"/>
</dbReference>
<protein>
    <submittedName>
        <fullName evidence="5">Lysyl-tRNA synthetase class 2</fullName>
        <ecNumber evidence="5">6.1.1.6</ecNumber>
    </submittedName>
</protein>
<dbReference type="GO" id="GO:0004824">
    <property type="term" value="F:lysine-tRNA ligase activity"/>
    <property type="evidence" value="ECO:0007669"/>
    <property type="project" value="UniProtKB-EC"/>
</dbReference>
<keyword evidence="2" id="KW-0547">Nucleotide-binding</keyword>